<reference evidence="4" key="1">
    <citation type="journal article" date="2017" name="Genome Biol.">
        <title>Comparative genomics reveals high biological diversity and specific adaptations in the industrially and medically important fungal genus Aspergillus.</title>
        <authorList>
            <person name="de Vries R.P."/>
            <person name="Riley R."/>
            <person name="Wiebenga A."/>
            <person name="Aguilar-Osorio G."/>
            <person name="Amillis S."/>
            <person name="Uchima C.A."/>
            <person name="Anderluh G."/>
            <person name="Asadollahi M."/>
            <person name="Askin M."/>
            <person name="Barry K."/>
            <person name="Battaglia E."/>
            <person name="Bayram O."/>
            <person name="Benocci T."/>
            <person name="Braus-Stromeyer S.A."/>
            <person name="Caldana C."/>
            <person name="Canovas D."/>
            <person name="Cerqueira G.C."/>
            <person name="Chen F."/>
            <person name="Chen W."/>
            <person name="Choi C."/>
            <person name="Clum A."/>
            <person name="Dos Santos R.A."/>
            <person name="Damasio A.R."/>
            <person name="Diallinas G."/>
            <person name="Emri T."/>
            <person name="Fekete E."/>
            <person name="Flipphi M."/>
            <person name="Freyberg S."/>
            <person name="Gallo A."/>
            <person name="Gournas C."/>
            <person name="Habgood R."/>
            <person name="Hainaut M."/>
            <person name="Harispe M.L."/>
            <person name="Henrissat B."/>
            <person name="Hilden K.S."/>
            <person name="Hope R."/>
            <person name="Hossain A."/>
            <person name="Karabika E."/>
            <person name="Karaffa L."/>
            <person name="Karanyi Z."/>
            <person name="Krasevec N."/>
            <person name="Kuo A."/>
            <person name="Kusch H."/>
            <person name="LaButti K."/>
            <person name="Lagendijk E.L."/>
            <person name="Lapidus A."/>
            <person name="Levasseur A."/>
            <person name="Lindquist E."/>
            <person name="Lipzen A."/>
            <person name="Logrieco A.F."/>
            <person name="MacCabe A."/>
            <person name="Maekelae M.R."/>
            <person name="Malavazi I."/>
            <person name="Melin P."/>
            <person name="Meyer V."/>
            <person name="Mielnichuk N."/>
            <person name="Miskei M."/>
            <person name="Molnar A.P."/>
            <person name="Mule G."/>
            <person name="Ngan C.Y."/>
            <person name="Orejas M."/>
            <person name="Orosz E."/>
            <person name="Ouedraogo J.P."/>
            <person name="Overkamp K.M."/>
            <person name="Park H.-S."/>
            <person name="Perrone G."/>
            <person name="Piumi F."/>
            <person name="Punt P.J."/>
            <person name="Ram A.F."/>
            <person name="Ramon A."/>
            <person name="Rauscher S."/>
            <person name="Record E."/>
            <person name="Riano-Pachon D.M."/>
            <person name="Robert V."/>
            <person name="Roehrig J."/>
            <person name="Ruller R."/>
            <person name="Salamov A."/>
            <person name="Salih N.S."/>
            <person name="Samson R.A."/>
            <person name="Sandor E."/>
            <person name="Sanguinetti M."/>
            <person name="Schuetze T."/>
            <person name="Sepcic K."/>
            <person name="Shelest E."/>
            <person name="Sherlock G."/>
            <person name="Sophianopoulou V."/>
            <person name="Squina F.M."/>
            <person name="Sun H."/>
            <person name="Susca A."/>
            <person name="Todd R.B."/>
            <person name="Tsang A."/>
            <person name="Unkles S.E."/>
            <person name="van de Wiele N."/>
            <person name="van Rossen-Uffink D."/>
            <person name="Oliveira J.V."/>
            <person name="Vesth T.C."/>
            <person name="Visser J."/>
            <person name="Yu J.-H."/>
            <person name="Zhou M."/>
            <person name="Andersen M.R."/>
            <person name="Archer D.B."/>
            <person name="Baker S.E."/>
            <person name="Benoit I."/>
            <person name="Brakhage A.A."/>
            <person name="Braus G.H."/>
            <person name="Fischer R."/>
            <person name="Frisvad J.C."/>
            <person name="Goldman G.H."/>
            <person name="Houbraken J."/>
            <person name="Oakley B."/>
            <person name="Pocsi I."/>
            <person name="Scazzocchio C."/>
            <person name="Seiboth B."/>
            <person name="vanKuyk P.A."/>
            <person name="Wortman J."/>
            <person name="Dyer P.S."/>
            <person name="Grigoriev I.V."/>
        </authorList>
    </citation>
    <scope>NUCLEOTIDE SEQUENCE [LARGE SCALE GENOMIC DNA]</scope>
    <source>
        <strain evidence="4">DTO 134E9</strain>
    </source>
</reference>
<dbReference type="PANTHER" id="PTHR42791:SF2">
    <property type="entry name" value="N-ACETYLTRANSFERASE DOMAIN-CONTAINING PROTEIN"/>
    <property type="match status" value="1"/>
</dbReference>
<dbReference type="InterPro" id="IPR016181">
    <property type="entry name" value="Acyl_CoA_acyltransferase"/>
</dbReference>
<evidence type="ECO:0000313" key="4">
    <source>
        <dbReference type="Proteomes" id="UP000184383"/>
    </source>
</evidence>
<dbReference type="GO" id="GO:0016747">
    <property type="term" value="F:acyltransferase activity, transferring groups other than amino-acyl groups"/>
    <property type="evidence" value="ECO:0007669"/>
    <property type="project" value="InterPro"/>
</dbReference>
<dbReference type="OrthoDB" id="410198at2759"/>
<evidence type="ECO:0000256" key="1">
    <source>
        <dbReference type="SAM" id="MobiDB-lite"/>
    </source>
</evidence>
<evidence type="ECO:0000259" key="2">
    <source>
        <dbReference type="PROSITE" id="PS51186"/>
    </source>
</evidence>
<dbReference type="InterPro" id="IPR000182">
    <property type="entry name" value="GNAT_dom"/>
</dbReference>
<name>A0A1L9RNZ3_ASPWE</name>
<feature type="region of interest" description="Disordered" evidence="1">
    <location>
        <begin position="101"/>
        <end position="125"/>
    </location>
</feature>
<accession>A0A1L9RNZ3</accession>
<protein>
    <recommendedName>
        <fullName evidence="2">N-acetyltransferase domain-containing protein</fullName>
    </recommendedName>
</protein>
<dbReference type="PANTHER" id="PTHR42791">
    <property type="entry name" value="GNAT FAMILY ACETYLTRANSFERASE"/>
    <property type="match status" value="1"/>
</dbReference>
<dbReference type="Pfam" id="PF13508">
    <property type="entry name" value="Acetyltransf_7"/>
    <property type="match status" value="1"/>
</dbReference>
<gene>
    <name evidence="3" type="ORF">ASPWEDRAFT_38161</name>
</gene>
<dbReference type="EMBL" id="KV878211">
    <property type="protein sequence ID" value="OJJ36557.1"/>
    <property type="molecule type" value="Genomic_DNA"/>
</dbReference>
<dbReference type="GeneID" id="63750686"/>
<keyword evidence="4" id="KW-1185">Reference proteome</keyword>
<feature type="domain" description="N-acetyltransferase" evidence="2">
    <location>
        <begin position="3"/>
        <end position="216"/>
    </location>
</feature>
<dbReference type="VEuPathDB" id="FungiDB:ASPWEDRAFT_38161"/>
<dbReference type="SUPFAM" id="SSF55729">
    <property type="entry name" value="Acyl-CoA N-acyltransferases (Nat)"/>
    <property type="match status" value="1"/>
</dbReference>
<dbReference type="STRING" id="1073089.A0A1L9RNZ3"/>
<dbReference type="PROSITE" id="PS51186">
    <property type="entry name" value="GNAT"/>
    <property type="match status" value="1"/>
</dbReference>
<dbReference type="RefSeq" id="XP_040690233.1">
    <property type="nucleotide sequence ID" value="XM_040834838.1"/>
</dbReference>
<dbReference type="AlphaFoldDB" id="A0A1L9RNZ3"/>
<dbReference type="InterPro" id="IPR052523">
    <property type="entry name" value="Trichothecene_AcTrans"/>
</dbReference>
<proteinExistence type="predicted"/>
<organism evidence="3 4">
    <name type="scientific">Aspergillus wentii DTO 134E9</name>
    <dbReference type="NCBI Taxonomy" id="1073089"/>
    <lineage>
        <taxon>Eukaryota</taxon>
        <taxon>Fungi</taxon>
        <taxon>Dikarya</taxon>
        <taxon>Ascomycota</taxon>
        <taxon>Pezizomycotina</taxon>
        <taxon>Eurotiomycetes</taxon>
        <taxon>Eurotiomycetidae</taxon>
        <taxon>Eurotiales</taxon>
        <taxon>Aspergillaceae</taxon>
        <taxon>Aspergillus</taxon>
        <taxon>Aspergillus subgen. Cremei</taxon>
    </lineage>
</organism>
<dbReference type="Proteomes" id="UP000184383">
    <property type="component" value="Unassembled WGS sequence"/>
</dbReference>
<evidence type="ECO:0000313" key="3">
    <source>
        <dbReference type="EMBL" id="OJJ36557.1"/>
    </source>
</evidence>
<dbReference type="Gene3D" id="3.40.630.30">
    <property type="match status" value="1"/>
</dbReference>
<sequence length="224" mass="24982">MPLTIRPVTNNDAPKLAHIMCEAFNSNTIHTAMFPTENKPALETFFTEKELHNINSPKHTVLALCDDTLDDGGGEIVAYITWVTPLKHLVLDSNQTGENVQQQHVSGGLAPPPGTNQALSDQMRDSRNEMKARYYRAKEDYLLSLIATHPDHRNRGCGSLLLKACIEAAEKVNARIYLHASEEAYSLYRKHGWNEVDRFVLNVGDDLDATMFAMIRDSASTTSV</sequence>
<dbReference type="CDD" id="cd04301">
    <property type="entry name" value="NAT_SF"/>
    <property type="match status" value="1"/>
</dbReference>